<accession>A0A2B7Z759</accession>
<comment type="caution">
    <text evidence="1">The sequence shown here is derived from an EMBL/GenBank/DDBJ whole genome shotgun (WGS) entry which is preliminary data.</text>
</comment>
<gene>
    <name evidence="1" type="ORF">GX50_08605</name>
</gene>
<sequence>LEYNTVLIRLTTAENNLSERNRKIKEKFNFNSNNFFNQNLSNRDNTNHIII</sequence>
<feature type="non-terminal residue" evidence="1">
    <location>
        <position position="51"/>
    </location>
</feature>
<dbReference type="EMBL" id="PDND01000351">
    <property type="protein sequence ID" value="PGH28657.1"/>
    <property type="molecule type" value="Genomic_DNA"/>
</dbReference>
<proteinExistence type="predicted"/>
<evidence type="ECO:0000313" key="1">
    <source>
        <dbReference type="EMBL" id="PGH28657.1"/>
    </source>
</evidence>
<feature type="non-terminal residue" evidence="1">
    <location>
        <position position="1"/>
    </location>
</feature>
<dbReference type="Proteomes" id="UP000226031">
    <property type="component" value="Unassembled WGS sequence"/>
</dbReference>
<reference evidence="1 2" key="1">
    <citation type="submission" date="2017-10" db="EMBL/GenBank/DDBJ databases">
        <title>Comparative genomics in systemic dimorphic fungi from Ajellomycetaceae.</title>
        <authorList>
            <person name="Munoz J.F."/>
            <person name="Mcewen J.G."/>
            <person name="Clay O.K."/>
            <person name="Cuomo C.A."/>
        </authorList>
    </citation>
    <scope>NUCLEOTIDE SEQUENCE [LARGE SCALE GENOMIC DNA]</scope>
    <source>
        <strain evidence="1 2">UAMH4076</strain>
    </source>
</reference>
<name>A0A2B7Z759_9EURO</name>
<organism evidence="1 2">
    <name type="scientific">[Emmonsia] crescens</name>
    <dbReference type="NCBI Taxonomy" id="73230"/>
    <lineage>
        <taxon>Eukaryota</taxon>
        <taxon>Fungi</taxon>
        <taxon>Dikarya</taxon>
        <taxon>Ascomycota</taxon>
        <taxon>Pezizomycotina</taxon>
        <taxon>Eurotiomycetes</taxon>
        <taxon>Eurotiomycetidae</taxon>
        <taxon>Onygenales</taxon>
        <taxon>Ajellomycetaceae</taxon>
        <taxon>Emergomyces</taxon>
    </lineage>
</organism>
<evidence type="ECO:0000313" key="2">
    <source>
        <dbReference type="Proteomes" id="UP000226031"/>
    </source>
</evidence>
<keyword evidence="2" id="KW-1185">Reference proteome</keyword>
<protein>
    <submittedName>
        <fullName evidence="1">Uncharacterized protein</fullName>
    </submittedName>
</protein>
<dbReference type="AlphaFoldDB" id="A0A2B7Z759"/>